<protein>
    <submittedName>
        <fullName evidence="2">Uncharacterized protein</fullName>
    </submittedName>
</protein>
<organism evidence="2 3">
    <name type="scientific">Mauremys mutica</name>
    <name type="common">yellowpond turtle</name>
    <dbReference type="NCBI Taxonomy" id="74926"/>
    <lineage>
        <taxon>Eukaryota</taxon>
        <taxon>Metazoa</taxon>
        <taxon>Chordata</taxon>
        <taxon>Craniata</taxon>
        <taxon>Vertebrata</taxon>
        <taxon>Euteleostomi</taxon>
        <taxon>Archelosauria</taxon>
        <taxon>Testudinata</taxon>
        <taxon>Testudines</taxon>
        <taxon>Cryptodira</taxon>
        <taxon>Durocryptodira</taxon>
        <taxon>Testudinoidea</taxon>
        <taxon>Geoemydidae</taxon>
        <taxon>Geoemydinae</taxon>
        <taxon>Mauremys</taxon>
    </lineage>
</organism>
<gene>
    <name evidence="2" type="ORF">KIL84_023168</name>
</gene>
<proteinExistence type="predicted"/>
<dbReference type="EMBL" id="JAHDVG010000488">
    <property type="protein sequence ID" value="KAH1165609.1"/>
    <property type="molecule type" value="Genomic_DNA"/>
</dbReference>
<feature type="region of interest" description="Disordered" evidence="1">
    <location>
        <begin position="54"/>
        <end position="78"/>
    </location>
</feature>
<reference evidence="2" key="1">
    <citation type="submission" date="2021-09" db="EMBL/GenBank/DDBJ databases">
        <title>The genome of Mauremys mutica provides insights into the evolution of semi-aquatic lifestyle.</title>
        <authorList>
            <person name="Gong S."/>
            <person name="Gao Y."/>
        </authorList>
    </citation>
    <scope>NUCLEOTIDE SEQUENCE</scope>
    <source>
        <strain evidence="2">MM-2020</strain>
        <tissue evidence="2">Muscle</tissue>
    </source>
</reference>
<evidence type="ECO:0000313" key="3">
    <source>
        <dbReference type="Proteomes" id="UP000827986"/>
    </source>
</evidence>
<sequence length="78" mass="8983">MNSGSQLRPDIVITNEGQKKIMMMDVTVPFENRTQPSTMLELKRWRSYCITEKSQAEETSLNDTPFSQSTKPTQNFLP</sequence>
<feature type="compositionally biased region" description="Polar residues" evidence="1">
    <location>
        <begin position="57"/>
        <end position="78"/>
    </location>
</feature>
<evidence type="ECO:0000313" key="2">
    <source>
        <dbReference type="EMBL" id="KAH1165609.1"/>
    </source>
</evidence>
<name>A0A9D3WLU8_9SAUR</name>
<keyword evidence="3" id="KW-1185">Reference proteome</keyword>
<dbReference type="Proteomes" id="UP000827986">
    <property type="component" value="Unassembled WGS sequence"/>
</dbReference>
<evidence type="ECO:0000256" key="1">
    <source>
        <dbReference type="SAM" id="MobiDB-lite"/>
    </source>
</evidence>
<accession>A0A9D3WLU8</accession>
<dbReference type="AlphaFoldDB" id="A0A9D3WLU8"/>
<comment type="caution">
    <text evidence="2">The sequence shown here is derived from an EMBL/GenBank/DDBJ whole genome shotgun (WGS) entry which is preliminary data.</text>
</comment>